<keyword evidence="3" id="KW-1185">Reference proteome</keyword>
<proteinExistence type="predicted"/>
<evidence type="ECO:0000313" key="3">
    <source>
        <dbReference type="Proteomes" id="UP001432027"/>
    </source>
</evidence>
<evidence type="ECO:0000313" key="2">
    <source>
        <dbReference type="EMBL" id="GMT05725.1"/>
    </source>
</evidence>
<dbReference type="AlphaFoldDB" id="A0AAV5UHJ7"/>
<reference evidence="2" key="1">
    <citation type="submission" date="2023-10" db="EMBL/GenBank/DDBJ databases">
        <title>Genome assembly of Pristionchus species.</title>
        <authorList>
            <person name="Yoshida K."/>
            <person name="Sommer R.J."/>
        </authorList>
    </citation>
    <scope>NUCLEOTIDE SEQUENCE</scope>
    <source>
        <strain evidence="2">RS0144</strain>
    </source>
</reference>
<dbReference type="EMBL" id="BTSX01000006">
    <property type="protein sequence ID" value="GMT05725.1"/>
    <property type="molecule type" value="Genomic_DNA"/>
</dbReference>
<feature type="region of interest" description="Disordered" evidence="1">
    <location>
        <begin position="78"/>
        <end position="116"/>
    </location>
</feature>
<gene>
    <name evidence="2" type="ORF">PENTCL1PPCAC_27899</name>
</gene>
<evidence type="ECO:0000256" key="1">
    <source>
        <dbReference type="SAM" id="MobiDB-lite"/>
    </source>
</evidence>
<feature type="non-terminal residue" evidence="2">
    <location>
        <position position="1"/>
    </location>
</feature>
<dbReference type="Proteomes" id="UP001432027">
    <property type="component" value="Unassembled WGS sequence"/>
</dbReference>
<organism evidence="2 3">
    <name type="scientific">Pristionchus entomophagus</name>
    <dbReference type="NCBI Taxonomy" id="358040"/>
    <lineage>
        <taxon>Eukaryota</taxon>
        <taxon>Metazoa</taxon>
        <taxon>Ecdysozoa</taxon>
        <taxon>Nematoda</taxon>
        <taxon>Chromadorea</taxon>
        <taxon>Rhabditida</taxon>
        <taxon>Rhabditina</taxon>
        <taxon>Diplogasteromorpha</taxon>
        <taxon>Diplogasteroidea</taxon>
        <taxon>Neodiplogasteridae</taxon>
        <taxon>Pristionchus</taxon>
    </lineage>
</organism>
<comment type="caution">
    <text evidence="2">The sequence shown here is derived from an EMBL/GenBank/DDBJ whole genome shotgun (WGS) entry which is preliminary data.</text>
</comment>
<sequence>SFNSLIRSIAGTIRRYQRKTRKERPVIWAAGINPGRIRRTLRAASGRLGGKWRGRKLIILTRSESRGLWSRACRWTRRRDDDECDRTRETRGGRRPSRREGEKRARRSPSQVQSAW</sequence>
<evidence type="ECO:0008006" key="4">
    <source>
        <dbReference type="Google" id="ProtNLM"/>
    </source>
</evidence>
<protein>
    <recommendedName>
        <fullName evidence="4">Ribosomal protein</fullName>
    </recommendedName>
</protein>
<name>A0AAV5UHJ7_9BILA</name>
<feature type="compositionally biased region" description="Basic and acidic residues" evidence="1">
    <location>
        <begin position="78"/>
        <end position="103"/>
    </location>
</feature>
<accession>A0AAV5UHJ7</accession>